<comment type="similarity">
    <text evidence="1">Belongs to the HipA Ser/Thr kinase family.</text>
</comment>
<dbReference type="RefSeq" id="WP_227563447.1">
    <property type="nucleotide sequence ID" value="NZ_CP101989.1"/>
</dbReference>
<evidence type="ECO:0000256" key="2">
    <source>
        <dbReference type="ARBA" id="ARBA00022679"/>
    </source>
</evidence>
<feature type="domain" description="HipA-like C-terminal" evidence="4">
    <location>
        <begin position="145"/>
        <end position="379"/>
    </location>
</feature>
<dbReference type="Pfam" id="PF13657">
    <property type="entry name" value="Couple_hipA"/>
    <property type="match status" value="1"/>
</dbReference>
<keyword evidence="2" id="KW-0808">Transferase</keyword>
<protein>
    <submittedName>
        <fullName evidence="6">HipA domain-containing protein</fullName>
    </submittedName>
</protein>
<dbReference type="NCBIfam" id="TIGR03071">
    <property type="entry name" value="couple_hipA"/>
    <property type="match status" value="1"/>
</dbReference>
<accession>A0ABY5K3P0</accession>
<dbReference type="Proteomes" id="UP001317322">
    <property type="component" value="Chromosome"/>
</dbReference>
<evidence type="ECO:0000256" key="1">
    <source>
        <dbReference type="ARBA" id="ARBA00010164"/>
    </source>
</evidence>
<dbReference type="InterPro" id="IPR052028">
    <property type="entry name" value="HipA_Ser/Thr_kinase"/>
</dbReference>
<evidence type="ECO:0000313" key="7">
    <source>
        <dbReference type="Proteomes" id="UP001317322"/>
    </source>
</evidence>
<proteinExistence type="inferred from homology"/>
<dbReference type="InterPro" id="IPR012893">
    <property type="entry name" value="HipA-like_C"/>
</dbReference>
<keyword evidence="3" id="KW-0418">Kinase</keyword>
<gene>
    <name evidence="6" type="ORF">NP075_17880</name>
</gene>
<keyword evidence="7" id="KW-1185">Reference proteome</keyword>
<organism evidence="6 7">
    <name type="scientific">Cellulomonas wangsupingiae</name>
    <dbReference type="NCBI Taxonomy" id="2968085"/>
    <lineage>
        <taxon>Bacteria</taxon>
        <taxon>Bacillati</taxon>
        <taxon>Actinomycetota</taxon>
        <taxon>Actinomycetes</taxon>
        <taxon>Micrococcales</taxon>
        <taxon>Cellulomonadaceae</taxon>
        <taxon>Cellulomonas</taxon>
    </lineage>
</organism>
<evidence type="ECO:0000256" key="3">
    <source>
        <dbReference type="ARBA" id="ARBA00022777"/>
    </source>
</evidence>
<feature type="domain" description="HipA N-terminal subdomain 1" evidence="5">
    <location>
        <begin position="6"/>
        <end position="106"/>
    </location>
</feature>
<evidence type="ECO:0000313" key="6">
    <source>
        <dbReference type="EMBL" id="UUI64955.1"/>
    </source>
</evidence>
<dbReference type="Pfam" id="PF07804">
    <property type="entry name" value="HipA_C"/>
    <property type="match status" value="1"/>
</dbReference>
<evidence type="ECO:0000259" key="5">
    <source>
        <dbReference type="Pfam" id="PF13657"/>
    </source>
</evidence>
<sequence>MSVRTLDAWLYGTLAAQVERDRDDRVRLRFTDDALTRWGHGSAVLSGLLPLSDRAPSPVAVSAWLRGLMPEGRARSHLARRAGVAPDDVVGFLAVHGRDTAGALALVPEGAAPDRPRVPLRTLDDGEIGALLDEATEQGTADQPTSIAGLESKIVLAATSDGFALPTPDRPSTHILKVARPADSRSADLTDTEEASLALARACGLGDVEAYHRTFAGRRALVVRRYDRVVGPETTERVHQEDAAQLLGLDTTDPERKFQYGRRLPSLREIATRLERLGVPLDGLLALTTFNVAVGNTDAHAKNLSVLHLPDGTHRLAPAYDVAMHTHHRHAETRVAMDVDGVQEIDALTSAHLAAEAGGWGMPPRLAARVVRETLERLGAALRGLDRGAYPGVGDTAWAAVDRRVVRLLAGS</sequence>
<dbReference type="PANTHER" id="PTHR37419:SF1">
    <property type="entry name" value="SERINE_THREONINE-PROTEIN KINASE TOXIN HIPA"/>
    <property type="match status" value="1"/>
</dbReference>
<name>A0ABY5K3P0_9CELL</name>
<dbReference type="PANTHER" id="PTHR37419">
    <property type="entry name" value="SERINE/THREONINE-PROTEIN KINASE TOXIN HIPA"/>
    <property type="match status" value="1"/>
</dbReference>
<reference evidence="6 7" key="1">
    <citation type="submission" date="2022-07" db="EMBL/GenBank/DDBJ databases">
        <title>Novel species in genus cellulomonas.</title>
        <authorList>
            <person name="Ye L."/>
        </authorList>
    </citation>
    <scope>NUCLEOTIDE SEQUENCE [LARGE SCALE GENOMIC DNA]</scope>
    <source>
        <strain evidence="7">zg-Y908</strain>
    </source>
</reference>
<evidence type="ECO:0000259" key="4">
    <source>
        <dbReference type="Pfam" id="PF07804"/>
    </source>
</evidence>
<dbReference type="InterPro" id="IPR017508">
    <property type="entry name" value="HipA_N1"/>
</dbReference>
<dbReference type="EMBL" id="CP101989">
    <property type="protein sequence ID" value="UUI64955.1"/>
    <property type="molecule type" value="Genomic_DNA"/>
</dbReference>